<feature type="compositionally biased region" description="Low complexity" evidence="9">
    <location>
        <begin position="663"/>
        <end position="676"/>
    </location>
</feature>
<feature type="region of interest" description="Disordered" evidence="9">
    <location>
        <begin position="1656"/>
        <end position="1869"/>
    </location>
</feature>
<dbReference type="SMART" id="SM00326">
    <property type="entry name" value="SH3"/>
    <property type="match status" value="1"/>
</dbReference>
<dbReference type="PROSITE" id="PS50002">
    <property type="entry name" value="SH3"/>
    <property type="match status" value="1"/>
</dbReference>
<feature type="compositionally biased region" description="Acidic residues" evidence="9">
    <location>
        <begin position="406"/>
        <end position="422"/>
    </location>
</feature>
<feature type="region of interest" description="Disordered" evidence="9">
    <location>
        <begin position="135"/>
        <end position="278"/>
    </location>
</feature>
<feature type="region of interest" description="Disordered" evidence="9">
    <location>
        <begin position="661"/>
        <end position="946"/>
    </location>
</feature>
<keyword evidence="4" id="KW-0256">Endoplasmic reticulum</keyword>
<evidence type="ECO:0000256" key="5">
    <source>
        <dbReference type="ARBA" id="ARBA00023054"/>
    </source>
</evidence>
<feature type="compositionally biased region" description="Basic and acidic residues" evidence="9">
    <location>
        <begin position="241"/>
        <end position="278"/>
    </location>
</feature>
<keyword evidence="5 8" id="KW-0175">Coiled coil</keyword>
<feature type="region of interest" description="Disordered" evidence="9">
    <location>
        <begin position="1334"/>
        <end position="1380"/>
    </location>
</feature>
<keyword evidence="3" id="KW-0732">Signal</keyword>
<feature type="compositionally biased region" description="Pro residues" evidence="9">
    <location>
        <begin position="1819"/>
        <end position="1838"/>
    </location>
</feature>
<feature type="compositionally biased region" description="Basic and acidic residues" evidence="9">
    <location>
        <begin position="192"/>
        <end position="214"/>
    </location>
</feature>
<feature type="coiled-coil region" evidence="8">
    <location>
        <begin position="1486"/>
        <end position="1548"/>
    </location>
</feature>
<evidence type="ECO:0000256" key="1">
    <source>
        <dbReference type="ARBA" id="ARBA00004389"/>
    </source>
</evidence>
<feature type="domain" description="SH3" evidence="10">
    <location>
        <begin position="47"/>
        <end position="109"/>
    </location>
</feature>
<feature type="compositionally biased region" description="Basic and acidic residues" evidence="9">
    <location>
        <begin position="704"/>
        <end position="834"/>
    </location>
</feature>
<dbReference type="OrthoDB" id="6022771at2759"/>
<keyword evidence="11" id="KW-1185">Reference proteome</keyword>
<feature type="region of interest" description="Disordered" evidence="9">
    <location>
        <begin position="1010"/>
        <end position="1158"/>
    </location>
</feature>
<sequence length="1869" mass="207306">MKPKGMTDAPKSRGIILAIIYVGSIIQGCSSSKISNLRLCGDKECKNALSYGRTLAKHMQNDPVFLNFERNEIIEITSKSAGDRPDLWGGRANGKTGYFPRSFVREYKVENPSPKYYVPTEIGDGKVVEIEKNPAEPAQKSADDTEVDDTEDQDDTEVEDEDDDVWWEEDEDKERLNEEKQKEQVKPVSPPSKEKDTEEVKINERGEESNEGVKDGSSTGSPEQAGGSEEKGEPLKPVVNSEKDPTEVEETKEGRENMGNKAEEGQGSHIQVKKENRVKEKLDELRESLYSLHDFDDKDKVDVDELNKMLEEGASKKLAESADLPSPRSDVPSTESKQKQPETQKDATADKETQKDATADTETQKDATADTETQENVKLPGLSELFKDTADDTLKTPQDEKTPEKDDTEIADETEIGTEESSSDGKRAVIEEAGKGAPSSHPGGVPVSMENEGNKAENEIQPSSVLQEKEEKTPLESSFSAEVSTPQSVGVKVGSSTPGLTSLPASVTSTSTQVEATQQPDMEGYTIIDGTPFPLDMFEEPTPTGSVGDQTEAGTVSSTPTQLESSSAVVDQTVKSSSAVVDQTVKSSAENQKIQSASQSEAQTEALSNTKAEAMSNAPRETVSNTEKEILSNTQADVVSKSQADTVLQTKTEVVGELLKANSESSLSGSQSDSLLETSLANTGPSSDIAPTQTESVSKSSQVGKDDEESKERMESETRTRKQDGAQQDTEKSDMTDMEKSSRNTEEESKVEEMKKDESGTRKQDGAQQDTEKSDMTDMEKSSRNTKEESKVEEMKKDENIVDKTQQRYDTQELTEKTSSENVSDRQARAEEVGGKPQETSQEKVEISGQEETKQSDEGEPDLSVLKFLDDEETNTDLPTTNENVKEMDIPKEDVKTEREDILKKEAKTEDEGNQKRLSQEMTEKPIQEQTTMSSADPSTSSTEQLMSSMEIDYSVETKMVIDNTRNTDFGGGQQNATQTVVETDNLKLELPTNVDAYATADFLSRKPLSHEPLTQSSSQKSEDISVAVGDDLKKESVTQASSESPQEKTDQVTSAAPGNVQDSTQETVTVPPVESTTLSGPDDGEIPPPSTESKETSTQPSTGSSTGEPLVAAKDDEKKKSESTQDIKPSSTEEAAASSSVVTESPTAGEQASTNFYDQEEFLSRKINDGDLEEKEDLAYKAERSWTKGDQFLRSIISWLPPSLQALLEQEPLGLTPQMTILVTMVTFATLMAVTCFSFICGGGRKTKKQDPVVVVRGLEEKLFILTKEKENLEDELNALQQKMADTEEDTKSTQSSVSSIQKDLQTLQLHNNSLKEQVETLEEENTEIKKDLSGKAKELKSKDNQLKESEKQIKQKDEKYNKTNEKLKETNKELQEKSGEIKTLKSQIHGLTEQVSHLEANKAQLGEEARVWNEKVQELTEQLDYVKGEQKQMSEDLAYKENEIEVLRDCFLQLKAFQEQVGEEGGDETDSGNIESKLKSMMDVSQVSAKLKAVEEEKNSLDNRLEIEMQSRRDMEERILDLERKAESLQSDKMKAERQNSEAQTKLDVLSNYFKQKEIELQRELGEQEALKKMNINKLENSDTRTKMMQEELDGSKAQVEDLKREILSAERDFRSQIAANEKKAHENWLAARAAERELKESRHEASVMRQKLTDLERRLMQGPPGGLIRPVPSRGMPPPGMINGPPLPGMERPGSRGRLPPTGPRDEDFPGSPGPDSDRRPPPPLGPDDRRIPPFNPDDRRMPFPDDRRIPPMEGPDRRPMGSRVPPPHPMELRSPPPFDRRPPPPMDRRSPPPYDRGLRPHPPPLDRRSPGHRMPFPPDMPPHMRGPPRGPLSPPLRNDGPAGVDTPPYRPPHDPDREPRQQSQV</sequence>
<evidence type="ECO:0000256" key="8">
    <source>
        <dbReference type="SAM" id="Coils"/>
    </source>
</evidence>
<feature type="compositionally biased region" description="Low complexity" evidence="9">
    <location>
        <begin position="1130"/>
        <end position="1149"/>
    </location>
</feature>
<dbReference type="PROSITE" id="PS51257">
    <property type="entry name" value="PROKAR_LIPOPROTEIN"/>
    <property type="match status" value="1"/>
</dbReference>
<dbReference type="PANTHER" id="PTHR23158">
    <property type="entry name" value="MELANOMA INHIBITORY ACTIVITY-RELATED"/>
    <property type="match status" value="1"/>
</dbReference>
<feature type="compositionally biased region" description="Basic and acidic residues" evidence="9">
    <location>
        <begin position="173"/>
        <end position="185"/>
    </location>
</feature>
<dbReference type="GO" id="GO:0005789">
    <property type="term" value="C:endoplasmic reticulum membrane"/>
    <property type="evidence" value="ECO:0007669"/>
    <property type="project" value="UniProtKB-SubCell"/>
</dbReference>
<evidence type="ECO:0000256" key="6">
    <source>
        <dbReference type="ARBA" id="ARBA00023180"/>
    </source>
</evidence>
<accession>A0A8B8DV30</accession>
<proteinExistence type="predicted"/>
<feature type="compositionally biased region" description="Basic and acidic residues" evidence="9">
    <location>
        <begin position="1114"/>
        <end position="1126"/>
    </location>
</feature>
<protein>
    <submittedName>
        <fullName evidence="12">Transport and Golgi organization protein 1 homolog isoform X1</fullName>
    </submittedName>
</protein>
<feature type="compositionally biased region" description="Polar residues" evidence="9">
    <location>
        <begin position="928"/>
        <end position="946"/>
    </location>
</feature>
<evidence type="ECO:0000256" key="4">
    <source>
        <dbReference type="ARBA" id="ARBA00022824"/>
    </source>
</evidence>
<dbReference type="SUPFAM" id="SSF50044">
    <property type="entry name" value="SH3-domain"/>
    <property type="match status" value="1"/>
</dbReference>
<evidence type="ECO:0000313" key="11">
    <source>
        <dbReference type="Proteomes" id="UP000694844"/>
    </source>
</evidence>
<evidence type="ECO:0000256" key="7">
    <source>
        <dbReference type="PROSITE-ProRule" id="PRU00192"/>
    </source>
</evidence>
<feature type="compositionally biased region" description="Acidic residues" evidence="9">
    <location>
        <begin position="144"/>
        <end position="172"/>
    </location>
</feature>
<dbReference type="Pfam" id="PF07653">
    <property type="entry name" value="SH3_2"/>
    <property type="match status" value="1"/>
</dbReference>
<feature type="compositionally biased region" description="Polar residues" evidence="9">
    <location>
        <begin position="677"/>
        <end position="703"/>
    </location>
</feature>
<feature type="region of interest" description="Disordered" evidence="9">
    <location>
        <begin position="312"/>
        <end position="626"/>
    </location>
</feature>
<feature type="compositionally biased region" description="Polar residues" evidence="9">
    <location>
        <begin position="475"/>
        <end position="520"/>
    </location>
</feature>
<feature type="compositionally biased region" description="Basic and acidic residues" evidence="9">
    <location>
        <begin position="385"/>
        <end position="405"/>
    </location>
</feature>
<feature type="compositionally biased region" description="Basic and acidic residues" evidence="9">
    <location>
        <begin position="884"/>
        <end position="927"/>
    </location>
</feature>
<keyword evidence="2 7" id="KW-0728">SH3 domain</keyword>
<dbReference type="InterPro" id="IPR036028">
    <property type="entry name" value="SH3-like_dom_sf"/>
</dbReference>
<feature type="compositionally biased region" description="Pro residues" evidence="9">
    <location>
        <begin position="1768"/>
        <end position="1781"/>
    </location>
</feature>
<dbReference type="SUPFAM" id="SSF57997">
    <property type="entry name" value="Tropomyosin"/>
    <property type="match status" value="1"/>
</dbReference>
<name>A0A8B8DV30_CRAVI</name>
<dbReference type="GeneID" id="111129348"/>
<feature type="compositionally biased region" description="Basic and acidic residues" evidence="9">
    <location>
        <begin position="1782"/>
        <end position="1794"/>
    </location>
</feature>
<feature type="compositionally biased region" description="Basic and acidic residues" evidence="9">
    <location>
        <begin position="1855"/>
        <end position="1869"/>
    </location>
</feature>
<dbReference type="InterPro" id="IPR001452">
    <property type="entry name" value="SH3_domain"/>
</dbReference>
<dbReference type="InterPro" id="IPR051500">
    <property type="entry name" value="cTAGE_MIA/OTOR"/>
</dbReference>
<feature type="compositionally biased region" description="Basic and acidic residues" evidence="9">
    <location>
        <begin position="336"/>
        <end position="368"/>
    </location>
</feature>
<keyword evidence="6" id="KW-0325">Glycoprotein</keyword>
<feature type="compositionally biased region" description="Polar residues" evidence="9">
    <location>
        <begin position="543"/>
        <end position="611"/>
    </location>
</feature>
<comment type="subcellular location">
    <subcellularLocation>
        <location evidence="1">Endoplasmic reticulum membrane</location>
        <topology evidence="1">Single-pass membrane protein</topology>
    </subcellularLocation>
</comment>
<dbReference type="RefSeq" id="XP_022331379.1">
    <property type="nucleotide sequence ID" value="XM_022475671.1"/>
</dbReference>
<gene>
    <name evidence="12" type="primary">LOC111129348</name>
</gene>
<dbReference type="KEGG" id="cvn:111129348"/>
<organism evidence="11 12">
    <name type="scientific">Crassostrea virginica</name>
    <name type="common">Eastern oyster</name>
    <dbReference type="NCBI Taxonomy" id="6565"/>
    <lineage>
        <taxon>Eukaryota</taxon>
        <taxon>Metazoa</taxon>
        <taxon>Spiralia</taxon>
        <taxon>Lophotrochozoa</taxon>
        <taxon>Mollusca</taxon>
        <taxon>Bivalvia</taxon>
        <taxon>Autobranchia</taxon>
        <taxon>Pteriomorphia</taxon>
        <taxon>Ostreida</taxon>
        <taxon>Ostreoidea</taxon>
        <taxon>Ostreidae</taxon>
        <taxon>Crassostrea</taxon>
    </lineage>
</organism>
<feature type="compositionally biased region" description="Basic and acidic residues" evidence="9">
    <location>
        <begin position="423"/>
        <end position="434"/>
    </location>
</feature>
<dbReference type="Proteomes" id="UP000694844">
    <property type="component" value="Chromosome 4"/>
</dbReference>
<evidence type="ECO:0000256" key="3">
    <source>
        <dbReference type="ARBA" id="ARBA00022729"/>
    </source>
</evidence>
<feature type="compositionally biased region" description="Basic and acidic residues" evidence="9">
    <location>
        <begin position="841"/>
        <end position="857"/>
    </location>
</feature>
<feature type="compositionally biased region" description="Basic and acidic residues" evidence="9">
    <location>
        <begin position="1719"/>
        <end position="1763"/>
    </location>
</feature>
<evidence type="ECO:0000259" key="10">
    <source>
        <dbReference type="PROSITE" id="PS50002"/>
    </source>
</evidence>
<feature type="compositionally biased region" description="Polar residues" evidence="9">
    <location>
        <begin position="1052"/>
        <end position="1063"/>
    </location>
</feature>
<feature type="compositionally biased region" description="Low complexity" evidence="9">
    <location>
        <begin position="1064"/>
        <end position="1078"/>
    </location>
</feature>
<feature type="compositionally biased region" description="Low complexity" evidence="9">
    <location>
        <begin position="1097"/>
        <end position="1110"/>
    </location>
</feature>
<evidence type="ECO:0000256" key="9">
    <source>
        <dbReference type="SAM" id="MobiDB-lite"/>
    </source>
</evidence>
<dbReference type="Gene3D" id="2.30.30.40">
    <property type="entry name" value="SH3 Domains"/>
    <property type="match status" value="1"/>
</dbReference>
<evidence type="ECO:0000313" key="12">
    <source>
        <dbReference type="RefSeq" id="XP_022331379.1"/>
    </source>
</evidence>
<reference evidence="12" key="1">
    <citation type="submission" date="2025-08" db="UniProtKB">
        <authorList>
            <consortium name="RefSeq"/>
        </authorList>
    </citation>
    <scope>IDENTIFICATION</scope>
    <source>
        <tissue evidence="12">Whole sample</tissue>
    </source>
</reference>
<feature type="compositionally biased region" description="Pro residues" evidence="9">
    <location>
        <begin position="1678"/>
        <end position="1691"/>
    </location>
</feature>
<dbReference type="PANTHER" id="PTHR23158:SF33">
    <property type="entry name" value="TRANSPORT AND GOLGI ORGANIZATION PROTEIN 1"/>
    <property type="match status" value="1"/>
</dbReference>
<evidence type="ECO:0000256" key="2">
    <source>
        <dbReference type="ARBA" id="ARBA00022443"/>
    </source>
</evidence>